<dbReference type="Proteomes" id="UP000593932">
    <property type="component" value="Chromosome"/>
</dbReference>
<dbReference type="Gene3D" id="1.10.260.40">
    <property type="entry name" value="lambda repressor-like DNA-binding domains"/>
    <property type="match status" value="1"/>
</dbReference>
<organism evidence="3 4">
    <name type="scientific">Novilysobacter avium</name>
    <dbReference type="NCBI Taxonomy" id="2781023"/>
    <lineage>
        <taxon>Bacteria</taxon>
        <taxon>Pseudomonadati</taxon>
        <taxon>Pseudomonadota</taxon>
        <taxon>Gammaproteobacteria</taxon>
        <taxon>Lysobacterales</taxon>
        <taxon>Lysobacteraceae</taxon>
        <taxon>Novilysobacter</taxon>
    </lineage>
</organism>
<evidence type="ECO:0000256" key="1">
    <source>
        <dbReference type="SAM" id="Phobius"/>
    </source>
</evidence>
<keyword evidence="1" id="KW-1133">Transmembrane helix</keyword>
<dbReference type="InterPro" id="IPR010982">
    <property type="entry name" value="Lambda_DNA-bd_dom_sf"/>
</dbReference>
<sequence length="271" mass="29561">MMGQSNDRRSDDAERCGARLARARESAGITLEQASARLKMPVRVVRSLENDEWQSEPSVFVRGHLRSYAKMLCVDIEQDLVRSGVNEVPPAELVSHTHTPKYRHMFEQAARRGIYIAITAFIVVPVWLATKPHLSSMPEVQSLDIPSFVAGTGDPASQADASVQERTPVIASMAAIRAPAAAEPQGLSLTFTDDSWLQVTATTGEVLEQAVIGSGEKRQWDAREDLRIVLGNIAAIEARQNGKPVDLEAFSRANVARFKLSSDGSLVPTSD</sequence>
<keyword evidence="1" id="KW-0812">Transmembrane</keyword>
<proteinExistence type="predicted"/>
<accession>A0A7S6UMR6</accession>
<dbReference type="CDD" id="cd00093">
    <property type="entry name" value="HTH_XRE"/>
    <property type="match status" value="1"/>
</dbReference>
<keyword evidence="4" id="KW-1185">Reference proteome</keyword>
<reference evidence="3 4" key="1">
    <citation type="submission" date="2020-10" db="EMBL/GenBank/DDBJ databases">
        <title>complete genome sequencing of Lysobacter sp. H23M41.</title>
        <authorList>
            <person name="Bae J.-W."/>
            <person name="Lee S.-Y."/>
        </authorList>
    </citation>
    <scope>NUCLEOTIDE SEQUENCE [LARGE SCALE GENOMIC DNA]</scope>
    <source>
        <strain evidence="3 4">H23M41</strain>
    </source>
</reference>
<dbReference type="InterPro" id="IPR050400">
    <property type="entry name" value="Bact_Cytoskel_RodZ"/>
</dbReference>
<dbReference type="SUPFAM" id="SSF47413">
    <property type="entry name" value="lambda repressor-like DNA-binding domains"/>
    <property type="match status" value="1"/>
</dbReference>
<dbReference type="PANTHER" id="PTHR34475:SF1">
    <property type="entry name" value="CYTOSKELETON PROTEIN RODZ"/>
    <property type="match status" value="1"/>
</dbReference>
<keyword evidence="1" id="KW-0472">Membrane</keyword>
<feature type="transmembrane region" description="Helical" evidence="1">
    <location>
        <begin position="113"/>
        <end position="130"/>
    </location>
</feature>
<evidence type="ECO:0000313" key="4">
    <source>
        <dbReference type="Proteomes" id="UP000593932"/>
    </source>
</evidence>
<protein>
    <submittedName>
        <fullName evidence="3">DUF4115 domain-containing protein</fullName>
    </submittedName>
</protein>
<feature type="domain" description="Cytoskeleton protein RodZ-like C-terminal" evidence="2">
    <location>
        <begin position="189"/>
        <end position="259"/>
    </location>
</feature>
<dbReference type="EMBL" id="CP063657">
    <property type="protein sequence ID" value="QOW23153.1"/>
    <property type="molecule type" value="Genomic_DNA"/>
</dbReference>
<dbReference type="InterPro" id="IPR025194">
    <property type="entry name" value="RodZ-like_C"/>
</dbReference>
<dbReference type="Pfam" id="PF13464">
    <property type="entry name" value="RodZ_C"/>
    <property type="match status" value="1"/>
</dbReference>
<dbReference type="Pfam" id="PF13413">
    <property type="entry name" value="HTH_25"/>
    <property type="match status" value="1"/>
</dbReference>
<dbReference type="InterPro" id="IPR001387">
    <property type="entry name" value="Cro/C1-type_HTH"/>
</dbReference>
<name>A0A7S6UMR6_9GAMM</name>
<dbReference type="PANTHER" id="PTHR34475">
    <property type="match status" value="1"/>
</dbReference>
<evidence type="ECO:0000313" key="3">
    <source>
        <dbReference type="EMBL" id="QOW23153.1"/>
    </source>
</evidence>
<gene>
    <name evidence="3" type="ORF">INQ42_06290</name>
</gene>
<evidence type="ECO:0000259" key="2">
    <source>
        <dbReference type="Pfam" id="PF13464"/>
    </source>
</evidence>